<name>A0A7V3VSM7_9BACT</name>
<reference evidence="2" key="1">
    <citation type="journal article" date="2020" name="mSystems">
        <title>Genome- and Community-Level Interaction Insights into Carbon Utilization and Element Cycling Functions of Hydrothermarchaeota in Hydrothermal Sediment.</title>
        <authorList>
            <person name="Zhou Z."/>
            <person name="Liu Y."/>
            <person name="Xu W."/>
            <person name="Pan J."/>
            <person name="Luo Z.H."/>
            <person name="Li M."/>
        </authorList>
    </citation>
    <scope>NUCLEOTIDE SEQUENCE [LARGE SCALE GENOMIC DNA]</scope>
    <source>
        <strain evidence="2">SpSt-966</strain>
    </source>
</reference>
<keyword evidence="1" id="KW-0472">Membrane</keyword>
<gene>
    <name evidence="2" type="ORF">ENX73_01920</name>
</gene>
<comment type="caution">
    <text evidence="2">The sequence shown here is derived from an EMBL/GenBank/DDBJ whole genome shotgun (WGS) entry which is preliminary data.</text>
</comment>
<accession>A0A7V3VSM7</accession>
<keyword evidence="1" id="KW-0812">Transmembrane</keyword>
<proteinExistence type="predicted"/>
<feature type="transmembrane region" description="Helical" evidence="1">
    <location>
        <begin position="6"/>
        <end position="39"/>
    </location>
</feature>
<feature type="transmembrane region" description="Helical" evidence="1">
    <location>
        <begin position="46"/>
        <end position="64"/>
    </location>
</feature>
<feature type="transmembrane region" description="Helical" evidence="1">
    <location>
        <begin position="70"/>
        <end position="87"/>
    </location>
</feature>
<evidence type="ECO:0000256" key="1">
    <source>
        <dbReference type="SAM" id="Phobius"/>
    </source>
</evidence>
<keyword evidence="1" id="KW-1133">Transmembrane helix</keyword>
<feature type="transmembrane region" description="Helical" evidence="1">
    <location>
        <begin position="118"/>
        <end position="134"/>
    </location>
</feature>
<sequence>MIFAGVLAAAFFYFMVAIAGVGWPVYLFFAIVVGITLVFHGKRHFRTEQITLIFLYLISLLLWSKDALPLVPQFVYILGGATLSFILSDLFFKVFFKILSWTLVGITIALLMYERFGSLLVAILVAMIVIPIALRDREHVRHDKN</sequence>
<organism evidence="2">
    <name type="scientific">Mesoaciditoga lauensis</name>
    <dbReference type="NCBI Taxonomy" id="1495039"/>
    <lineage>
        <taxon>Bacteria</taxon>
        <taxon>Thermotogati</taxon>
        <taxon>Thermotogota</taxon>
        <taxon>Thermotogae</taxon>
        <taxon>Mesoaciditogales</taxon>
        <taxon>Mesoaciditogaceae</taxon>
        <taxon>Mesoaciditoga</taxon>
    </lineage>
</organism>
<dbReference type="AlphaFoldDB" id="A0A7V3VSM7"/>
<protein>
    <submittedName>
        <fullName evidence="2">Uncharacterized protein</fullName>
    </submittedName>
</protein>
<dbReference type="EMBL" id="DTPE01000079">
    <property type="protein sequence ID" value="HGE74865.1"/>
    <property type="molecule type" value="Genomic_DNA"/>
</dbReference>
<evidence type="ECO:0000313" key="2">
    <source>
        <dbReference type="EMBL" id="HGE74865.1"/>
    </source>
</evidence>